<dbReference type="GO" id="GO:0003700">
    <property type="term" value="F:DNA-binding transcription factor activity"/>
    <property type="evidence" value="ECO:0007669"/>
    <property type="project" value="TreeGrafter"/>
</dbReference>
<accession>A0AA40VT64</accession>
<keyword evidence="1" id="KW-0805">Transcription regulation</keyword>
<dbReference type="SMART" id="SM00530">
    <property type="entry name" value="HTH_XRE"/>
    <property type="match status" value="1"/>
</dbReference>
<dbReference type="GO" id="GO:0003677">
    <property type="term" value="F:DNA binding"/>
    <property type="evidence" value="ECO:0007669"/>
    <property type="project" value="UniProtKB-KW"/>
</dbReference>
<dbReference type="PANTHER" id="PTHR46797">
    <property type="entry name" value="HTH-TYPE TRANSCRIPTIONAL REGULATOR"/>
    <property type="match status" value="1"/>
</dbReference>
<dbReference type="Gene3D" id="1.10.260.40">
    <property type="entry name" value="lambda repressor-like DNA-binding domains"/>
    <property type="match status" value="1"/>
</dbReference>
<dbReference type="GO" id="GO:0005829">
    <property type="term" value="C:cytosol"/>
    <property type="evidence" value="ECO:0007669"/>
    <property type="project" value="TreeGrafter"/>
</dbReference>
<dbReference type="Pfam" id="PF01381">
    <property type="entry name" value="HTH_3"/>
    <property type="match status" value="1"/>
</dbReference>
<dbReference type="RefSeq" id="WP_191759357.1">
    <property type="nucleotide sequence ID" value="NZ_VJXY01000023.1"/>
</dbReference>
<dbReference type="AlphaFoldDB" id="A0AA40VT64"/>
<evidence type="ECO:0000256" key="3">
    <source>
        <dbReference type="ARBA" id="ARBA00023163"/>
    </source>
</evidence>
<keyword evidence="6" id="KW-1185">Reference proteome</keyword>
<feature type="domain" description="HTH cro/C1-type" evidence="4">
    <location>
        <begin position="11"/>
        <end position="65"/>
    </location>
</feature>
<reference evidence="5" key="1">
    <citation type="submission" date="2019-07" db="EMBL/GenBank/DDBJ databases">
        <title>Toxilogical consequences of a new and cryptic species of cyanobacteria (Komarekiella delphini-convector) recovered from the epidermis of a bottlenose dolphin and 1500 ft. in the air.</title>
        <authorList>
            <person name="Brown A.O."/>
            <person name="Dvorak P."/>
            <person name="Villanueva C.D."/>
            <person name="Foss A.J."/>
            <person name="Garvey A.D."/>
            <person name="Gibson Q.A."/>
            <person name="Johansen J.R."/>
            <person name="Casamatta D.A."/>
        </authorList>
    </citation>
    <scope>NUCLEOTIDE SEQUENCE</scope>
    <source>
        <strain evidence="5">SJRDD-AB1</strain>
    </source>
</reference>
<proteinExistence type="predicted"/>
<evidence type="ECO:0000259" key="4">
    <source>
        <dbReference type="PROSITE" id="PS50943"/>
    </source>
</evidence>
<evidence type="ECO:0000256" key="1">
    <source>
        <dbReference type="ARBA" id="ARBA00023015"/>
    </source>
</evidence>
<keyword evidence="2" id="KW-0238">DNA-binding</keyword>
<dbReference type="CDD" id="cd00093">
    <property type="entry name" value="HTH_XRE"/>
    <property type="match status" value="1"/>
</dbReference>
<evidence type="ECO:0000313" key="6">
    <source>
        <dbReference type="Proteomes" id="UP001165986"/>
    </source>
</evidence>
<organism evidence="5 6">
    <name type="scientific">Komarekiella delphini-convector SJRDD-AB1</name>
    <dbReference type="NCBI Taxonomy" id="2593771"/>
    <lineage>
        <taxon>Bacteria</taxon>
        <taxon>Bacillati</taxon>
        <taxon>Cyanobacteriota</taxon>
        <taxon>Cyanophyceae</taxon>
        <taxon>Nostocales</taxon>
        <taxon>Nostocaceae</taxon>
        <taxon>Komarekiella</taxon>
        <taxon>Komarekiella delphini-convector</taxon>
    </lineage>
</organism>
<dbReference type="PANTHER" id="PTHR46797:SF23">
    <property type="entry name" value="HTH-TYPE TRANSCRIPTIONAL REGULATOR SUTR"/>
    <property type="match status" value="1"/>
</dbReference>
<evidence type="ECO:0000313" key="5">
    <source>
        <dbReference type="EMBL" id="MBD6618136.1"/>
    </source>
</evidence>
<dbReference type="SUPFAM" id="SSF47413">
    <property type="entry name" value="lambda repressor-like DNA-binding domains"/>
    <property type="match status" value="1"/>
</dbReference>
<dbReference type="InterPro" id="IPR010982">
    <property type="entry name" value="Lambda_DNA-bd_dom_sf"/>
</dbReference>
<protein>
    <submittedName>
        <fullName evidence="5">Helix-turn-helix transcriptional regulator</fullName>
    </submittedName>
</protein>
<keyword evidence="3" id="KW-0804">Transcription</keyword>
<gene>
    <name evidence="5" type="ORF">FNW02_20480</name>
</gene>
<comment type="caution">
    <text evidence="5">The sequence shown here is derived from an EMBL/GenBank/DDBJ whole genome shotgun (WGS) entry which is preliminary data.</text>
</comment>
<name>A0AA40VT64_9NOST</name>
<dbReference type="InterPro" id="IPR001387">
    <property type="entry name" value="Cro/C1-type_HTH"/>
</dbReference>
<dbReference type="InterPro" id="IPR050807">
    <property type="entry name" value="TransReg_Diox_bact_type"/>
</dbReference>
<dbReference type="EMBL" id="VJXY01000023">
    <property type="protein sequence ID" value="MBD6618136.1"/>
    <property type="molecule type" value="Genomic_DNA"/>
</dbReference>
<sequence>MNRQKAFGKRLRELREKQGYSQERLAEVAGLHRTYVGDVERGERNISLNNIWRLADALGINPAAFFQEANTSQSNSESFFGNEEIT</sequence>
<evidence type="ECO:0000256" key="2">
    <source>
        <dbReference type="ARBA" id="ARBA00023125"/>
    </source>
</evidence>
<dbReference type="Proteomes" id="UP001165986">
    <property type="component" value="Unassembled WGS sequence"/>
</dbReference>
<dbReference type="PROSITE" id="PS50943">
    <property type="entry name" value="HTH_CROC1"/>
    <property type="match status" value="1"/>
</dbReference>